<dbReference type="GeneID" id="94832711"/>
<keyword evidence="1" id="KW-1133">Transmembrane helix</keyword>
<dbReference type="Proteomes" id="UP000179807">
    <property type="component" value="Unassembled WGS sequence"/>
</dbReference>
<dbReference type="EMBL" id="MLAK01000314">
    <property type="protein sequence ID" value="OHT14827.1"/>
    <property type="molecule type" value="Genomic_DNA"/>
</dbReference>
<name>A0A1J4KU83_9EUKA</name>
<feature type="transmembrane region" description="Helical" evidence="1">
    <location>
        <begin position="169"/>
        <end position="187"/>
    </location>
</feature>
<dbReference type="VEuPathDB" id="TrichDB:TRFO_14770"/>
<accession>A0A1J4KU83</accession>
<protein>
    <submittedName>
        <fullName evidence="2">Uncharacterized protein</fullName>
    </submittedName>
</protein>
<keyword evidence="3" id="KW-1185">Reference proteome</keyword>
<feature type="transmembrane region" description="Helical" evidence="1">
    <location>
        <begin position="65"/>
        <end position="84"/>
    </location>
</feature>
<reference evidence="2" key="1">
    <citation type="submission" date="2016-10" db="EMBL/GenBank/DDBJ databases">
        <authorList>
            <person name="Benchimol M."/>
            <person name="Almeida L.G."/>
            <person name="Vasconcelos A.T."/>
            <person name="Perreira-Neves A."/>
            <person name="Rosa I.A."/>
            <person name="Tasca T."/>
            <person name="Bogo M.R."/>
            <person name="de Souza W."/>
        </authorList>
    </citation>
    <scope>NUCLEOTIDE SEQUENCE [LARGE SCALE GENOMIC DNA]</scope>
    <source>
        <strain evidence="2">K</strain>
    </source>
</reference>
<keyword evidence="1" id="KW-0812">Transmembrane</keyword>
<comment type="caution">
    <text evidence="2">The sequence shown here is derived from an EMBL/GenBank/DDBJ whole genome shotgun (WGS) entry which is preliminary data.</text>
</comment>
<evidence type="ECO:0000313" key="2">
    <source>
        <dbReference type="EMBL" id="OHT14827.1"/>
    </source>
</evidence>
<organism evidence="2 3">
    <name type="scientific">Tritrichomonas foetus</name>
    <dbReference type="NCBI Taxonomy" id="1144522"/>
    <lineage>
        <taxon>Eukaryota</taxon>
        <taxon>Metamonada</taxon>
        <taxon>Parabasalia</taxon>
        <taxon>Tritrichomonadida</taxon>
        <taxon>Tritrichomonadidae</taxon>
        <taxon>Tritrichomonas</taxon>
    </lineage>
</organism>
<sequence>MSGVKIILSNNPETESNLFKIRMPLVQEVMYLFLVTSKVLPFFITVATFKCLISNFDDDQPVMKFIAYAGMIVYHFCLVCLHQNSAKPGTRIQTCWLDIDMHRLLFLLFTLVFDMVPRFAFAEYTLIFFYKSIRIFDRDIVTRTGDVSPSLHFFNRKILKSTYYQRTRAFSELLWFPYIIIGCVISLEIEKVVFLYYYFVFIVIFQFQFDDFHQWIWLQIDHFFTIIAFDQPDTIRSILLQTFFHIRKCGALGKMLFPQIEEEI</sequence>
<evidence type="ECO:0000313" key="3">
    <source>
        <dbReference type="Proteomes" id="UP000179807"/>
    </source>
</evidence>
<dbReference type="AlphaFoldDB" id="A0A1J4KU83"/>
<proteinExistence type="predicted"/>
<gene>
    <name evidence="2" type="ORF">TRFO_14770</name>
</gene>
<keyword evidence="1" id="KW-0472">Membrane</keyword>
<feature type="transmembrane region" description="Helical" evidence="1">
    <location>
        <begin position="193"/>
        <end position="209"/>
    </location>
</feature>
<evidence type="ECO:0000256" key="1">
    <source>
        <dbReference type="SAM" id="Phobius"/>
    </source>
</evidence>
<feature type="transmembrane region" description="Helical" evidence="1">
    <location>
        <begin position="29"/>
        <end position="53"/>
    </location>
</feature>
<dbReference type="RefSeq" id="XP_068367963.1">
    <property type="nucleotide sequence ID" value="XM_068498007.1"/>
</dbReference>
<feature type="transmembrane region" description="Helical" evidence="1">
    <location>
        <begin position="104"/>
        <end position="130"/>
    </location>
</feature>